<evidence type="ECO:0000313" key="7">
    <source>
        <dbReference type="Proteomes" id="UP000198948"/>
    </source>
</evidence>
<dbReference type="NCBIfam" id="NF006374">
    <property type="entry name" value="PRK08605.1"/>
    <property type="match status" value="1"/>
</dbReference>
<dbReference type="STRING" id="142588.SAMN04488559_1083"/>
<dbReference type="GO" id="GO:0008720">
    <property type="term" value="F:D-lactate dehydrogenase (NAD+) activity"/>
    <property type="evidence" value="ECO:0007669"/>
    <property type="project" value="TreeGrafter"/>
</dbReference>
<keyword evidence="2" id="KW-0520">NAD</keyword>
<dbReference type="Gene3D" id="3.40.50.720">
    <property type="entry name" value="NAD(P)-binding Rossmann-like Domain"/>
    <property type="match status" value="2"/>
</dbReference>
<evidence type="ECO:0000259" key="5">
    <source>
        <dbReference type="Pfam" id="PF02826"/>
    </source>
</evidence>
<dbReference type="SUPFAM" id="SSF52283">
    <property type="entry name" value="Formate/glycerate dehydrogenase catalytic domain-like"/>
    <property type="match status" value="1"/>
</dbReference>
<dbReference type="AlphaFoldDB" id="A0A1H9SL86"/>
<feature type="domain" description="D-isomer specific 2-hydroxyacid dehydrogenase catalytic" evidence="4">
    <location>
        <begin position="5"/>
        <end position="328"/>
    </location>
</feature>
<dbReference type="RefSeq" id="WP_092651930.1">
    <property type="nucleotide sequence ID" value="NZ_FOHA01000008.1"/>
</dbReference>
<dbReference type="CDD" id="cd12186">
    <property type="entry name" value="LDH"/>
    <property type="match status" value="1"/>
</dbReference>
<comment type="similarity">
    <text evidence="1 3">Belongs to the D-isomer specific 2-hydroxyacid dehydrogenase family.</text>
</comment>
<accession>A0A1H9SL86</accession>
<dbReference type="SUPFAM" id="SSF51735">
    <property type="entry name" value="NAD(P)-binding Rossmann-fold domains"/>
    <property type="match status" value="1"/>
</dbReference>
<gene>
    <name evidence="6" type="ORF">SAMN04488559_1083</name>
</gene>
<dbReference type="Proteomes" id="UP000198948">
    <property type="component" value="Unassembled WGS sequence"/>
</dbReference>
<dbReference type="InterPro" id="IPR029752">
    <property type="entry name" value="D-isomer_DH_CS1"/>
</dbReference>
<dbReference type="InterPro" id="IPR006139">
    <property type="entry name" value="D-isomer_2_OHA_DH_cat_dom"/>
</dbReference>
<dbReference type="PANTHER" id="PTHR43026:SF1">
    <property type="entry name" value="2-HYDROXYACID DEHYDROGENASE HOMOLOG 1-RELATED"/>
    <property type="match status" value="1"/>
</dbReference>
<dbReference type="Pfam" id="PF02826">
    <property type="entry name" value="2-Hacid_dh_C"/>
    <property type="match status" value="1"/>
</dbReference>
<dbReference type="PANTHER" id="PTHR43026">
    <property type="entry name" value="2-HYDROXYACID DEHYDROGENASE HOMOLOG 1-RELATED"/>
    <property type="match status" value="1"/>
</dbReference>
<evidence type="ECO:0000256" key="2">
    <source>
        <dbReference type="ARBA" id="ARBA00023027"/>
    </source>
</evidence>
<dbReference type="InterPro" id="IPR058205">
    <property type="entry name" value="D-LDH-like"/>
</dbReference>
<dbReference type="InterPro" id="IPR006140">
    <property type="entry name" value="D-isomer_DH_NAD-bd"/>
</dbReference>
<organism evidence="6 7">
    <name type="scientific">Isobaculum melis</name>
    <dbReference type="NCBI Taxonomy" id="142588"/>
    <lineage>
        <taxon>Bacteria</taxon>
        <taxon>Bacillati</taxon>
        <taxon>Bacillota</taxon>
        <taxon>Bacilli</taxon>
        <taxon>Lactobacillales</taxon>
        <taxon>Carnobacteriaceae</taxon>
        <taxon>Isobaculum</taxon>
    </lineage>
</organism>
<dbReference type="GO" id="GO:0051287">
    <property type="term" value="F:NAD binding"/>
    <property type="evidence" value="ECO:0007669"/>
    <property type="project" value="InterPro"/>
</dbReference>
<protein>
    <submittedName>
        <fullName evidence="6">D-lactate dehydrogenase</fullName>
    </submittedName>
</protein>
<dbReference type="EMBL" id="FOHA01000008">
    <property type="protein sequence ID" value="SER85742.1"/>
    <property type="molecule type" value="Genomic_DNA"/>
</dbReference>
<evidence type="ECO:0000259" key="4">
    <source>
        <dbReference type="Pfam" id="PF00389"/>
    </source>
</evidence>
<proteinExistence type="inferred from homology"/>
<dbReference type="Pfam" id="PF00389">
    <property type="entry name" value="2-Hacid_dh"/>
    <property type="match status" value="1"/>
</dbReference>
<evidence type="ECO:0000256" key="3">
    <source>
        <dbReference type="RuleBase" id="RU003719"/>
    </source>
</evidence>
<name>A0A1H9SL86_9LACT</name>
<dbReference type="PROSITE" id="PS00065">
    <property type="entry name" value="D_2_HYDROXYACID_DH_1"/>
    <property type="match status" value="1"/>
</dbReference>
<sequence>MKILAYNVRADEAEYVKAWAAKNQVTVDMNQKDLTPETVKDAQDYDGVCALQTSEYDPEVYTALMAYGIPQLAIRSAGFDGIDVAKAKATGLKVTNVPAYSSSAIAEFSVQQALQLIRETPAFAKNVQAQDFRWNGFISKELNQLTVGVIGTGRIGKSAIDIYRGFGSKIVAYDLYPNEALKPYVTYVDNLSELYAVADIITLHAPATAENHHLICQDSIAQMKNGVYIVNTARGSLIQTADLIAGLDNGKIAGAALDTYENEADYFGKDWSGKKITDPILQELLHRDDVIVTPHVAFYTETAVNNMVDISLDSVKEVLETGSSRNEIY</sequence>
<dbReference type="InterPro" id="IPR036291">
    <property type="entry name" value="NAD(P)-bd_dom_sf"/>
</dbReference>
<evidence type="ECO:0000256" key="1">
    <source>
        <dbReference type="ARBA" id="ARBA00005854"/>
    </source>
</evidence>
<keyword evidence="7" id="KW-1185">Reference proteome</keyword>
<dbReference type="OrthoDB" id="9805416at2"/>
<reference evidence="6 7" key="1">
    <citation type="submission" date="2016-10" db="EMBL/GenBank/DDBJ databases">
        <authorList>
            <person name="de Groot N.N."/>
        </authorList>
    </citation>
    <scope>NUCLEOTIDE SEQUENCE [LARGE SCALE GENOMIC DNA]</scope>
    <source>
        <strain evidence="6 7">DSM 13760</strain>
    </source>
</reference>
<evidence type="ECO:0000313" key="6">
    <source>
        <dbReference type="EMBL" id="SER85742.1"/>
    </source>
</evidence>
<feature type="domain" description="D-isomer specific 2-hydroxyacid dehydrogenase NAD-binding" evidence="5">
    <location>
        <begin position="112"/>
        <end position="297"/>
    </location>
</feature>
<keyword evidence="3" id="KW-0560">Oxidoreductase</keyword>